<dbReference type="Gene3D" id="3.40.50.2300">
    <property type="match status" value="1"/>
</dbReference>
<evidence type="ECO:0000313" key="3">
    <source>
        <dbReference type="EMBL" id="SFB36480.1"/>
    </source>
</evidence>
<dbReference type="CDD" id="cd17557">
    <property type="entry name" value="REC_Rcp-like"/>
    <property type="match status" value="1"/>
</dbReference>
<name>A0A1I1AJ48_9BACT</name>
<evidence type="ECO:0000313" key="4">
    <source>
        <dbReference type="Proteomes" id="UP000198790"/>
    </source>
</evidence>
<keyword evidence="4" id="KW-1185">Reference proteome</keyword>
<dbReference type="PANTHER" id="PTHR44520">
    <property type="entry name" value="RESPONSE REGULATOR RCP1-RELATED"/>
    <property type="match status" value="1"/>
</dbReference>
<organism evidence="3 4">
    <name type="scientific">Algoriphagus aquimarinus</name>
    <dbReference type="NCBI Taxonomy" id="237018"/>
    <lineage>
        <taxon>Bacteria</taxon>
        <taxon>Pseudomonadati</taxon>
        <taxon>Bacteroidota</taxon>
        <taxon>Cytophagia</taxon>
        <taxon>Cytophagales</taxon>
        <taxon>Cyclobacteriaceae</taxon>
        <taxon>Algoriphagus</taxon>
    </lineage>
</organism>
<dbReference type="SMART" id="SM00448">
    <property type="entry name" value="REC"/>
    <property type="match status" value="1"/>
</dbReference>
<protein>
    <submittedName>
        <fullName evidence="3">Response regulator receiver domain-containing protein</fullName>
    </submittedName>
</protein>
<dbReference type="Pfam" id="PF00072">
    <property type="entry name" value="Response_reg"/>
    <property type="match status" value="1"/>
</dbReference>
<evidence type="ECO:0000256" key="1">
    <source>
        <dbReference type="PROSITE-ProRule" id="PRU00169"/>
    </source>
</evidence>
<sequence length="155" mass="17758">MFVTDYMLMSFEKPIQILVAEDDEDDKLLILKAFERTLPKEKVTCVEDGEALLKYLKRTPPYDDLEKYPKPDIILLDLNMPRKDGREALAEIKSSDELKSIPVIIFTTSNSADDIRITYKMGSSSFITKPGSFEELVKVTEEIENYWSKTVLLPG</sequence>
<gene>
    <name evidence="3" type="ORF">SAMN04489723_10869</name>
</gene>
<dbReference type="SUPFAM" id="SSF52172">
    <property type="entry name" value="CheY-like"/>
    <property type="match status" value="1"/>
</dbReference>
<dbReference type="PANTHER" id="PTHR44520:SF2">
    <property type="entry name" value="RESPONSE REGULATOR RCP1"/>
    <property type="match status" value="1"/>
</dbReference>
<dbReference type="STRING" id="237018.SAMN04489723_10869"/>
<evidence type="ECO:0000259" key="2">
    <source>
        <dbReference type="PROSITE" id="PS50110"/>
    </source>
</evidence>
<accession>A0A1I1AJ48</accession>
<dbReference type="InterPro" id="IPR001789">
    <property type="entry name" value="Sig_transdc_resp-reg_receiver"/>
</dbReference>
<dbReference type="GO" id="GO:0000160">
    <property type="term" value="P:phosphorelay signal transduction system"/>
    <property type="evidence" value="ECO:0007669"/>
    <property type="project" value="InterPro"/>
</dbReference>
<proteinExistence type="predicted"/>
<feature type="domain" description="Response regulatory" evidence="2">
    <location>
        <begin position="16"/>
        <end position="144"/>
    </location>
</feature>
<dbReference type="InterPro" id="IPR011006">
    <property type="entry name" value="CheY-like_superfamily"/>
</dbReference>
<dbReference type="PROSITE" id="PS50110">
    <property type="entry name" value="RESPONSE_REGULATORY"/>
    <property type="match status" value="1"/>
</dbReference>
<keyword evidence="1" id="KW-0597">Phosphoprotein</keyword>
<feature type="modified residue" description="4-aspartylphosphate" evidence="1">
    <location>
        <position position="77"/>
    </location>
</feature>
<dbReference type="AlphaFoldDB" id="A0A1I1AJ48"/>
<dbReference type="EMBL" id="FOKK01000008">
    <property type="protein sequence ID" value="SFB36480.1"/>
    <property type="molecule type" value="Genomic_DNA"/>
</dbReference>
<reference evidence="3 4" key="1">
    <citation type="submission" date="2016-10" db="EMBL/GenBank/DDBJ databases">
        <authorList>
            <person name="de Groot N.N."/>
        </authorList>
    </citation>
    <scope>NUCLEOTIDE SEQUENCE [LARGE SCALE GENOMIC DNA]</scope>
    <source>
        <strain evidence="3 4">DSM 23399</strain>
    </source>
</reference>
<dbReference type="Proteomes" id="UP000198790">
    <property type="component" value="Unassembled WGS sequence"/>
</dbReference>
<dbReference type="InterPro" id="IPR052893">
    <property type="entry name" value="TCS_response_regulator"/>
</dbReference>